<reference evidence="1 2" key="1">
    <citation type="journal article" date="2021" name="Hortic Res">
        <title>High-quality reference genome and annotation aids understanding of berry development for evergreen blueberry (Vaccinium darrowii).</title>
        <authorList>
            <person name="Yu J."/>
            <person name="Hulse-Kemp A.M."/>
            <person name="Babiker E."/>
            <person name="Staton M."/>
        </authorList>
    </citation>
    <scope>NUCLEOTIDE SEQUENCE [LARGE SCALE GENOMIC DNA]</scope>
    <source>
        <strain evidence="2">cv. NJ 8807/NJ 8810</strain>
        <tissue evidence="1">Young leaf</tissue>
    </source>
</reference>
<name>A0ACB7Z3V1_9ERIC</name>
<proteinExistence type="predicted"/>
<protein>
    <submittedName>
        <fullName evidence="1">Uncharacterized protein</fullName>
    </submittedName>
</protein>
<organism evidence="1 2">
    <name type="scientific">Vaccinium darrowii</name>
    <dbReference type="NCBI Taxonomy" id="229202"/>
    <lineage>
        <taxon>Eukaryota</taxon>
        <taxon>Viridiplantae</taxon>
        <taxon>Streptophyta</taxon>
        <taxon>Embryophyta</taxon>
        <taxon>Tracheophyta</taxon>
        <taxon>Spermatophyta</taxon>
        <taxon>Magnoliopsida</taxon>
        <taxon>eudicotyledons</taxon>
        <taxon>Gunneridae</taxon>
        <taxon>Pentapetalae</taxon>
        <taxon>asterids</taxon>
        <taxon>Ericales</taxon>
        <taxon>Ericaceae</taxon>
        <taxon>Vaccinioideae</taxon>
        <taxon>Vaccinieae</taxon>
        <taxon>Vaccinium</taxon>
    </lineage>
</organism>
<dbReference type="Proteomes" id="UP000828048">
    <property type="component" value="Chromosome 4"/>
</dbReference>
<keyword evidence="2" id="KW-1185">Reference proteome</keyword>
<accession>A0ACB7Z3V1</accession>
<sequence>MKPAKCEDGYMTTILRWPNSQTQPRHLWMQAQKVDNSPRSQLLISQLRLLTDLQLARLLSPLWHLFYRVSTFAAKNAGLAMSSSVFPSFPTPSVNTLSNLLPTAPLSDTYQLLLVQQPTLQQTQTPTPSQTRYHMVTTPSPQHYAQPSGVMVNSYSHVFPPLPPGPPPRPPNPPATTHDNSTAASGVNYSATAGTFKFPSSWPISASRNGLLWAPLPVKLIILHRFFSMLRRVFLGEAITEKNDATKLDAYLLFTTKTLGEVQKNCHRKGGLNWVSIGLR</sequence>
<comment type="caution">
    <text evidence="1">The sequence shown here is derived from an EMBL/GenBank/DDBJ whole genome shotgun (WGS) entry which is preliminary data.</text>
</comment>
<gene>
    <name evidence="1" type="ORF">Vadar_007907</name>
</gene>
<evidence type="ECO:0000313" key="1">
    <source>
        <dbReference type="EMBL" id="KAH7859983.1"/>
    </source>
</evidence>
<evidence type="ECO:0000313" key="2">
    <source>
        <dbReference type="Proteomes" id="UP000828048"/>
    </source>
</evidence>
<dbReference type="EMBL" id="CM037154">
    <property type="protein sequence ID" value="KAH7859983.1"/>
    <property type="molecule type" value="Genomic_DNA"/>
</dbReference>